<keyword evidence="3" id="KW-0804">Transcription</keyword>
<evidence type="ECO:0000259" key="4">
    <source>
        <dbReference type="PROSITE" id="PS50949"/>
    </source>
</evidence>
<dbReference type="InterPro" id="IPR011711">
    <property type="entry name" value="GntR_C"/>
</dbReference>
<dbReference type="InterPro" id="IPR000524">
    <property type="entry name" value="Tscrpt_reg_HTH_GntR"/>
</dbReference>
<dbReference type="InterPro" id="IPR036390">
    <property type="entry name" value="WH_DNA-bd_sf"/>
</dbReference>
<keyword evidence="1" id="KW-0805">Transcription regulation</keyword>
<evidence type="ECO:0000256" key="3">
    <source>
        <dbReference type="ARBA" id="ARBA00023163"/>
    </source>
</evidence>
<dbReference type="SUPFAM" id="SSF46785">
    <property type="entry name" value="Winged helix' DNA-binding domain"/>
    <property type="match status" value="1"/>
</dbReference>
<organism evidence="5 6">
    <name type="scientific">Brevibacterium daeguense</name>
    <dbReference type="NCBI Taxonomy" id="909936"/>
    <lineage>
        <taxon>Bacteria</taxon>
        <taxon>Bacillati</taxon>
        <taxon>Actinomycetota</taxon>
        <taxon>Actinomycetes</taxon>
        <taxon>Micrococcales</taxon>
        <taxon>Brevibacteriaceae</taxon>
        <taxon>Brevibacterium</taxon>
    </lineage>
</organism>
<keyword evidence="6" id="KW-1185">Reference proteome</keyword>
<dbReference type="Pfam" id="PF07729">
    <property type="entry name" value="FCD"/>
    <property type="match status" value="1"/>
</dbReference>
<evidence type="ECO:0000313" key="5">
    <source>
        <dbReference type="EMBL" id="GAA4282520.1"/>
    </source>
</evidence>
<dbReference type="Proteomes" id="UP001501586">
    <property type="component" value="Unassembled WGS sequence"/>
</dbReference>
<dbReference type="SUPFAM" id="SSF48008">
    <property type="entry name" value="GntR ligand-binding domain-like"/>
    <property type="match status" value="1"/>
</dbReference>
<dbReference type="Pfam" id="PF00392">
    <property type="entry name" value="GntR"/>
    <property type="match status" value="1"/>
</dbReference>
<dbReference type="PROSITE" id="PS50949">
    <property type="entry name" value="HTH_GNTR"/>
    <property type="match status" value="1"/>
</dbReference>
<name>A0ABP8EEX7_9MICO</name>
<protein>
    <submittedName>
        <fullName evidence="5">GntR family transcriptional regulator</fullName>
    </submittedName>
</protein>
<evidence type="ECO:0000256" key="1">
    <source>
        <dbReference type="ARBA" id="ARBA00023015"/>
    </source>
</evidence>
<feature type="domain" description="HTH gntR-type" evidence="4">
    <location>
        <begin position="32"/>
        <end position="102"/>
    </location>
</feature>
<sequence length="265" mass="29057">MGAPRRDEMGMVSDRALEMMMQVAVPQSLDSLSRAEMIMRRFQAAISVGVLNVGDRLPPESTLSEHLGVSPLTLRHGLHMLRDKGLVDTRRGRGGGSIISGQVEILDEDIDERLGCISTDDLKDLFDVAATIARGAARLGAMRADEQDVSWMRSRNAQFLSEVDSPGLRRADGRFHISLGVAAQSRQITSLLVRIQTDVAPISWHSEEISSRKLEAYEEHEAIIAAIAAGDVELADSLGAVHFESEQILAVERHLKLVTNETRTP</sequence>
<dbReference type="Gene3D" id="1.20.120.530">
    <property type="entry name" value="GntR ligand-binding domain-like"/>
    <property type="match status" value="1"/>
</dbReference>
<dbReference type="PANTHER" id="PTHR43537">
    <property type="entry name" value="TRANSCRIPTIONAL REGULATOR, GNTR FAMILY"/>
    <property type="match status" value="1"/>
</dbReference>
<dbReference type="SMART" id="SM00895">
    <property type="entry name" value="FCD"/>
    <property type="match status" value="1"/>
</dbReference>
<dbReference type="Gene3D" id="1.10.10.10">
    <property type="entry name" value="Winged helix-like DNA-binding domain superfamily/Winged helix DNA-binding domain"/>
    <property type="match status" value="1"/>
</dbReference>
<dbReference type="InterPro" id="IPR036388">
    <property type="entry name" value="WH-like_DNA-bd_sf"/>
</dbReference>
<dbReference type="SMART" id="SM00345">
    <property type="entry name" value="HTH_GNTR"/>
    <property type="match status" value="1"/>
</dbReference>
<gene>
    <name evidence="5" type="ORF">GCM10022261_00510</name>
</gene>
<comment type="caution">
    <text evidence="5">The sequence shown here is derived from an EMBL/GenBank/DDBJ whole genome shotgun (WGS) entry which is preliminary data.</text>
</comment>
<accession>A0ABP8EEX7</accession>
<proteinExistence type="predicted"/>
<reference evidence="6" key="1">
    <citation type="journal article" date="2019" name="Int. J. Syst. Evol. Microbiol.">
        <title>The Global Catalogue of Microorganisms (GCM) 10K type strain sequencing project: providing services to taxonomists for standard genome sequencing and annotation.</title>
        <authorList>
            <consortium name="The Broad Institute Genomics Platform"/>
            <consortium name="The Broad Institute Genome Sequencing Center for Infectious Disease"/>
            <person name="Wu L."/>
            <person name="Ma J."/>
        </authorList>
    </citation>
    <scope>NUCLEOTIDE SEQUENCE [LARGE SCALE GENOMIC DNA]</scope>
    <source>
        <strain evidence="6">JCM 17458</strain>
    </source>
</reference>
<evidence type="ECO:0000256" key="2">
    <source>
        <dbReference type="ARBA" id="ARBA00023125"/>
    </source>
</evidence>
<dbReference type="PANTHER" id="PTHR43537:SF24">
    <property type="entry name" value="GLUCONATE OPERON TRANSCRIPTIONAL REPRESSOR"/>
    <property type="match status" value="1"/>
</dbReference>
<dbReference type="EMBL" id="BAABAZ010000003">
    <property type="protein sequence ID" value="GAA4282520.1"/>
    <property type="molecule type" value="Genomic_DNA"/>
</dbReference>
<dbReference type="InterPro" id="IPR008920">
    <property type="entry name" value="TF_FadR/GntR_C"/>
</dbReference>
<evidence type="ECO:0000313" key="6">
    <source>
        <dbReference type="Proteomes" id="UP001501586"/>
    </source>
</evidence>
<keyword evidence="2" id="KW-0238">DNA-binding</keyword>
<dbReference type="RefSeq" id="WP_236865863.1">
    <property type="nucleotide sequence ID" value="NZ_BAABAZ010000003.1"/>
</dbReference>